<dbReference type="EMBL" id="PFAE01000019">
    <property type="protein sequence ID" value="PIR99947.1"/>
    <property type="molecule type" value="Genomic_DNA"/>
</dbReference>
<dbReference type="AlphaFoldDB" id="A0A2H0VLG0"/>
<evidence type="ECO:0000313" key="1">
    <source>
        <dbReference type="EMBL" id="PIR99947.1"/>
    </source>
</evidence>
<reference evidence="2" key="1">
    <citation type="submission" date="2017-09" db="EMBL/GenBank/DDBJ databases">
        <title>Depth-based differentiation of microbial function through sediment-hosted aquifers and enrichment of novel symbionts in the deep terrestrial subsurface.</title>
        <authorList>
            <person name="Probst A.J."/>
            <person name="Ladd B."/>
            <person name="Jarett J.K."/>
            <person name="Geller-Mcgrath D.E."/>
            <person name="Sieber C.M.K."/>
            <person name="Emerson J.B."/>
            <person name="Anantharaman K."/>
            <person name="Thomas B.C."/>
            <person name="Malmstrom R."/>
            <person name="Stieglmeier M."/>
            <person name="Klingl A."/>
            <person name="Woyke T."/>
            <person name="Ryan C.M."/>
            <person name="Banfield J.F."/>
        </authorList>
    </citation>
    <scope>NUCLEOTIDE SEQUENCE [LARGE SCALE GENOMIC DNA]</scope>
</reference>
<name>A0A2H0VLG0_9BACT</name>
<proteinExistence type="predicted"/>
<dbReference type="Proteomes" id="UP000230730">
    <property type="component" value="Unassembled WGS sequence"/>
</dbReference>
<sequence>MTVQVTRNFVSKLIMQVVSQGTVAGRKISLNDLSYDEKTRTIVDSSDDQHPVSLLIPWIYISSLPVPVEITLISSVMKPLELLTLAKGIESSLPCQVKIILN</sequence>
<organism evidence="1 2">
    <name type="scientific">Candidatus Collierbacteria bacterium CG10_big_fil_rev_8_21_14_0_10_43_36</name>
    <dbReference type="NCBI Taxonomy" id="1974534"/>
    <lineage>
        <taxon>Bacteria</taxon>
        <taxon>Candidatus Collieribacteriota</taxon>
    </lineage>
</organism>
<comment type="caution">
    <text evidence="1">The sequence shown here is derived from an EMBL/GenBank/DDBJ whole genome shotgun (WGS) entry which is preliminary data.</text>
</comment>
<evidence type="ECO:0000313" key="2">
    <source>
        <dbReference type="Proteomes" id="UP000230730"/>
    </source>
</evidence>
<gene>
    <name evidence="1" type="ORF">COT86_01240</name>
</gene>
<accession>A0A2H0VLG0</accession>
<protein>
    <submittedName>
        <fullName evidence="1">Uncharacterized protein</fullName>
    </submittedName>
</protein>